<dbReference type="EMBL" id="LGGP01000391">
    <property type="protein sequence ID" value="KUK78299.1"/>
    <property type="molecule type" value="Genomic_DNA"/>
</dbReference>
<organism evidence="1 2">
    <name type="scientific">Mesotoga prima</name>
    <dbReference type="NCBI Taxonomy" id="1184387"/>
    <lineage>
        <taxon>Bacteria</taxon>
        <taxon>Thermotogati</taxon>
        <taxon>Thermotogota</taxon>
        <taxon>Thermotogae</taxon>
        <taxon>Kosmotogales</taxon>
        <taxon>Kosmotogaceae</taxon>
        <taxon>Mesotoga</taxon>
    </lineage>
</organism>
<proteinExistence type="predicted"/>
<reference evidence="2" key="1">
    <citation type="journal article" date="2015" name="MBio">
        <title>Genome-Resolved Metagenomic Analysis Reveals Roles for Candidate Phyla and Other Microbial Community Members in Biogeochemical Transformations in Oil Reservoirs.</title>
        <authorList>
            <person name="Hu P."/>
            <person name="Tom L."/>
            <person name="Singh A."/>
            <person name="Thomas B.C."/>
            <person name="Baker B.J."/>
            <person name="Piceno Y.M."/>
            <person name="Andersen G.L."/>
            <person name="Banfield J.F."/>
        </authorList>
    </citation>
    <scope>NUCLEOTIDE SEQUENCE [LARGE SCALE GENOMIC DNA]</scope>
</reference>
<dbReference type="InterPro" id="IPR016024">
    <property type="entry name" value="ARM-type_fold"/>
</dbReference>
<evidence type="ECO:0008006" key="3">
    <source>
        <dbReference type="Google" id="ProtNLM"/>
    </source>
</evidence>
<gene>
    <name evidence="1" type="ORF">XD94_1769</name>
</gene>
<sequence length="205" mass="23292">MNREELINRIVEEKGTEAIPALLDLLVNEDSETAHICFDALLQMGEAVVPLLIEKMRITNIDPVSRLYLADLAGEIGNRRTVTNLYEMLKDFSDERSQVVIYEALARLGEGEKVVGVLSLMLSENNDSELRDQVIMALSSTNSSMAVKALAELYGRETTDKSTKAFILEAIHSILSRRYELKNYLQSLHNGREITERLYQWQKEN</sequence>
<dbReference type="SUPFAM" id="SSF48371">
    <property type="entry name" value="ARM repeat"/>
    <property type="match status" value="1"/>
</dbReference>
<dbReference type="Proteomes" id="UP000054092">
    <property type="component" value="Unassembled WGS sequence"/>
</dbReference>
<evidence type="ECO:0000313" key="1">
    <source>
        <dbReference type="EMBL" id="KUK78299.1"/>
    </source>
</evidence>
<name>A0A101HK88_9BACT</name>
<dbReference type="InterPro" id="IPR011989">
    <property type="entry name" value="ARM-like"/>
</dbReference>
<protein>
    <recommendedName>
        <fullName evidence="3">HEAT repeat domain-containing protein</fullName>
    </recommendedName>
</protein>
<dbReference type="AlphaFoldDB" id="A0A101HK88"/>
<evidence type="ECO:0000313" key="2">
    <source>
        <dbReference type="Proteomes" id="UP000054092"/>
    </source>
</evidence>
<dbReference type="PATRIC" id="fig|1184387.3.peg.198"/>
<accession>A0A101HK88</accession>
<comment type="caution">
    <text evidence="1">The sequence shown here is derived from an EMBL/GenBank/DDBJ whole genome shotgun (WGS) entry which is preliminary data.</text>
</comment>
<dbReference type="Gene3D" id="1.25.10.10">
    <property type="entry name" value="Leucine-rich Repeat Variant"/>
    <property type="match status" value="1"/>
</dbReference>